<protein>
    <recommendedName>
        <fullName evidence="4">Rubredoxin-like domain-containing protein</fullName>
    </recommendedName>
</protein>
<evidence type="ECO:0000256" key="1">
    <source>
        <dbReference type="SAM" id="Phobius"/>
    </source>
</evidence>
<dbReference type="Proteomes" id="UP000231196">
    <property type="component" value="Unassembled WGS sequence"/>
</dbReference>
<sequence length="263" mass="29844">MFECRYCGNIFEKLTDIGACPACGGPKPKRLQPEVRTMIVDRYVYMPATARSPEYYTPPQRTFKQQAYGTLGYKLVAGFTVLTVAAFVVWFAYFWFFYRNSDLRDSNPALRNTVPTAISITVTPNVSSNPWLDGQWLTSQEALGLREQTNVINLALLTNGQAKYRTDSLVFDRKVWIQFRPFGLTEASVSGTTVALKINGEHYFLNIYQPFIIEGQWDYVYVVDETGRVWRIAMAQANLVDLPAAQNSLPVIITPNEDLSLSY</sequence>
<dbReference type="EMBL" id="PFUC01000082">
    <property type="protein sequence ID" value="PJB47208.1"/>
    <property type="molecule type" value="Genomic_DNA"/>
</dbReference>
<comment type="caution">
    <text evidence="2">The sequence shown here is derived from an EMBL/GenBank/DDBJ whole genome shotgun (WGS) entry which is preliminary data.</text>
</comment>
<reference evidence="3" key="1">
    <citation type="submission" date="2017-09" db="EMBL/GenBank/DDBJ databases">
        <title>Depth-based differentiation of microbial function through sediment-hosted aquifers and enrichment of novel symbionts in the deep terrestrial subsurface.</title>
        <authorList>
            <person name="Probst A.J."/>
            <person name="Ladd B."/>
            <person name="Jarett J.K."/>
            <person name="Geller-Mcgrath D.E."/>
            <person name="Sieber C.M.K."/>
            <person name="Emerson J.B."/>
            <person name="Anantharaman K."/>
            <person name="Thomas B.C."/>
            <person name="Malmstrom R."/>
            <person name="Stieglmeier M."/>
            <person name="Klingl A."/>
            <person name="Woyke T."/>
            <person name="Ryan C.M."/>
            <person name="Banfield J.F."/>
        </authorList>
    </citation>
    <scope>NUCLEOTIDE SEQUENCE [LARGE SCALE GENOMIC DNA]</scope>
</reference>
<dbReference type="AlphaFoldDB" id="A0A2M8BTL6"/>
<dbReference type="CDD" id="cd00350">
    <property type="entry name" value="rubredoxin_like"/>
    <property type="match status" value="1"/>
</dbReference>
<evidence type="ECO:0000313" key="2">
    <source>
        <dbReference type="EMBL" id="PJB47208.1"/>
    </source>
</evidence>
<organism evidence="2 3">
    <name type="scientific">Candidatus Collierbacteria bacterium CG_4_9_14_3_um_filter_43_16</name>
    <dbReference type="NCBI Taxonomy" id="1974532"/>
    <lineage>
        <taxon>Bacteria</taxon>
        <taxon>Candidatus Collieribacteriota</taxon>
    </lineage>
</organism>
<feature type="transmembrane region" description="Helical" evidence="1">
    <location>
        <begin position="71"/>
        <end position="98"/>
    </location>
</feature>
<evidence type="ECO:0008006" key="4">
    <source>
        <dbReference type="Google" id="ProtNLM"/>
    </source>
</evidence>
<keyword evidence="1" id="KW-0472">Membrane</keyword>
<name>A0A2M8BTL6_9BACT</name>
<evidence type="ECO:0000313" key="3">
    <source>
        <dbReference type="Proteomes" id="UP000231196"/>
    </source>
</evidence>
<accession>A0A2M8BTL6</accession>
<proteinExistence type="predicted"/>
<gene>
    <name evidence="2" type="ORF">CO104_04185</name>
</gene>
<keyword evidence="1" id="KW-1133">Transmembrane helix</keyword>
<keyword evidence="1" id="KW-0812">Transmembrane</keyword>